<dbReference type="Proteomes" id="UP001500842">
    <property type="component" value="Unassembled WGS sequence"/>
</dbReference>
<evidence type="ECO:0000313" key="1">
    <source>
        <dbReference type="EMBL" id="GAA1547073.1"/>
    </source>
</evidence>
<evidence type="ECO:0008006" key="3">
    <source>
        <dbReference type="Google" id="ProtNLM"/>
    </source>
</evidence>
<gene>
    <name evidence="1" type="ORF">GCM10009788_56510</name>
</gene>
<organism evidence="1 2">
    <name type="scientific">Nocardioides humi</name>
    <dbReference type="NCBI Taxonomy" id="449461"/>
    <lineage>
        <taxon>Bacteria</taxon>
        <taxon>Bacillati</taxon>
        <taxon>Actinomycetota</taxon>
        <taxon>Actinomycetes</taxon>
        <taxon>Propionibacteriales</taxon>
        <taxon>Nocardioidaceae</taxon>
        <taxon>Nocardioides</taxon>
    </lineage>
</organism>
<keyword evidence="2" id="KW-1185">Reference proteome</keyword>
<evidence type="ECO:0000313" key="2">
    <source>
        <dbReference type="Proteomes" id="UP001500842"/>
    </source>
</evidence>
<protein>
    <recommendedName>
        <fullName evidence="3">Secreted protein</fullName>
    </recommendedName>
</protein>
<reference evidence="1 2" key="1">
    <citation type="journal article" date="2019" name="Int. J. Syst. Evol. Microbiol.">
        <title>The Global Catalogue of Microorganisms (GCM) 10K type strain sequencing project: providing services to taxonomists for standard genome sequencing and annotation.</title>
        <authorList>
            <consortium name="The Broad Institute Genomics Platform"/>
            <consortium name="The Broad Institute Genome Sequencing Center for Infectious Disease"/>
            <person name="Wu L."/>
            <person name="Ma J."/>
        </authorList>
    </citation>
    <scope>NUCLEOTIDE SEQUENCE [LARGE SCALE GENOMIC DNA]</scope>
    <source>
        <strain evidence="1 2">JCM 14942</strain>
    </source>
</reference>
<name>A0ABN2BXL0_9ACTN</name>
<sequence length="366" mass="40200">MAPSSRIGGNRASATVAAVSGLHLTRTAENSDEIEALAAALAADGGGRVGMAGMAPDLPGRLRRTLAPHPRLLGLKVAQAWTWEAADRRDPNWYPQGITTSALTGFRERHGHDVLVTSWYARKAGGSRISMVDLARRRYGHVLLVYPTLDDGRPGFRPLKVHAGGILWRGDHLHVAATGVGFHSAHVGDVLRVPAGSPYRTFGHRYVLPIRFSQVSGQDEGVERLRYSFLTLDRSDDRQALVVGEYGSARQTHRMARYPLDPETGLPVLADDGRAVPEVGDHGVARVQGIAAVDGTYYLTRSRGPQRPGSVYVGRPGAFREYRWAIPPGPEDLVWWPETGCLWSVSEHPRRRWIFAVRRDDLPAQP</sequence>
<dbReference type="EMBL" id="BAAAOR010000047">
    <property type="protein sequence ID" value="GAA1547073.1"/>
    <property type="molecule type" value="Genomic_DNA"/>
</dbReference>
<accession>A0ABN2BXL0</accession>
<comment type="caution">
    <text evidence="1">The sequence shown here is derived from an EMBL/GenBank/DDBJ whole genome shotgun (WGS) entry which is preliminary data.</text>
</comment>
<proteinExistence type="predicted"/>